<evidence type="ECO:0000256" key="1">
    <source>
        <dbReference type="SAM" id="MobiDB-lite"/>
    </source>
</evidence>
<reference evidence="2 4" key="1">
    <citation type="submission" date="2020-11" db="EMBL/GenBank/DDBJ databases">
        <title>Pseudonocardia abyssalis sp. nov. and Pseudonocardia oceani sp. nov., description and phylogenomic analysis of two novel actinomycetes isolated from the deep Southern Ocean.</title>
        <authorList>
            <person name="Parra J."/>
        </authorList>
    </citation>
    <scope>NUCLEOTIDE SEQUENCE [LARGE SCALE GENOMIC DNA]</scope>
    <source>
        <strain evidence="2">KRD-185</strain>
        <strain evidence="4">KRD185</strain>
    </source>
</reference>
<feature type="compositionally biased region" description="Basic and acidic residues" evidence="1">
    <location>
        <begin position="33"/>
        <end position="60"/>
    </location>
</feature>
<dbReference type="EMBL" id="JADQDF010000001">
    <property type="protein sequence ID" value="MBW0131147.1"/>
    <property type="molecule type" value="Genomic_DNA"/>
</dbReference>
<evidence type="ECO:0000313" key="4">
    <source>
        <dbReference type="Proteomes" id="UP000694300"/>
    </source>
</evidence>
<name>A0ABS6UFY5_9PSEU</name>
<protein>
    <submittedName>
        <fullName evidence="2">Uncharacterized protein</fullName>
    </submittedName>
</protein>
<proteinExistence type="predicted"/>
<evidence type="ECO:0000313" key="2">
    <source>
        <dbReference type="EMBL" id="MBW0131147.1"/>
    </source>
</evidence>
<feature type="compositionally biased region" description="Basic and acidic residues" evidence="1">
    <location>
        <begin position="7"/>
        <end position="25"/>
    </location>
</feature>
<keyword evidence="4" id="KW-1185">Reference proteome</keyword>
<gene>
    <name evidence="2" type="ORF">I4I82_26205</name>
    <name evidence="3" type="ORF">I4I82_33630</name>
</gene>
<dbReference type="RefSeq" id="WP_218596110.1">
    <property type="nucleotide sequence ID" value="NZ_JADQDE010000107.1"/>
</dbReference>
<feature type="region of interest" description="Disordered" evidence="1">
    <location>
        <begin position="1"/>
        <end position="60"/>
    </location>
</feature>
<sequence>MGLFSSKSDRDVPRRALDPQPDVKVKHTAGCELDGRTDQHTHPQAEWRAHIDKQDPWGGR</sequence>
<accession>A0ABS6UFY5</accession>
<comment type="caution">
    <text evidence="2">The sequence shown here is derived from an EMBL/GenBank/DDBJ whole genome shotgun (WGS) entry which is preliminary data.</text>
</comment>
<dbReference type="Proteomes" id="UP000694300">
    <property type="component" value="Unassembled WGS sequence"/>
</dbReference>
<dbReference type="EMBL" id="JADQDF010000003">
    <property type="protein sequence ID" value="MBW0132591.1"/>
    <property type="molecule type" value="Genomic_DNA"/>
</dbReference>
<evidence type="ECO:0000313" key="3">
    <source>
        <dbReference type="EMBL" id="MBW0132591.1"/>
    </source>
</evidence>
<organism evidence="2 4">
    <name type="scientific">Pseudonocardia oceani</name>
    <dbReference type="NCBI Taxonomy" id="2792013"/>
    <lineage>
        <taxon>Bacteria</taxon>
        <taxon>Bacillati</taxon>
        <taxon>Actinomycetota</taxon>
        <taxon>Actinomycetes</taxon>
        <taxon>Pseudonocardiales</taxon>
        <taxon>Pseudonocardiaceae</taxon>
        <taxon>Pseudonocardia</taxon>
    </lineage>
</organism>